<evidence type="ECO:0000256" key="2">
    <source>
        <dbReference type="ARBA" id="ARBA00022741"/>
    </source>
</evidence>
<dbReference type="GO" id="GO:0005524">
    <property type="term" value="F:ATP binding"/>
    <property type="evidence" value="ECO:0007669"/>
    <property type="project" value="UniProtKB-KW"/>
</dbReference>
<dbReference type="Gene3D" id="3.40.50.10420">
    <property type="entry name" value="NagB/RpiA/CoA transferase-like"/>
    <property type="match status" value="1"/>
</dbReference>
<keyword evidence="5" id="KW-0460">Magnesium</keyword>
<feature type="compositionally biased region" description="Basic residues" evidence="6">
    <location>
        <begin position="202"/>
        <end position="212"/>
    </location>
</feature>
<dbReference type="PANTHER" id="PTHR23407:SF1">
    <property type="entry name" value="5-FORMYLTETRAHYDROFOLATE CYCLO-LIGASE"/>
    <property type="match status" value="1"/>
</dbReference>
<protein>
    <recommendedName>
        <fullName evidence="5">5-formyltetrahydrofolate cyclo-ligase</fullName>
        <ecNumber evidence="5">6.3.3.2</ecNumber>
    </recommendedName>
</protein>
<comment type="caution">
    <text evidence="7">The sequence shown here is derived from an EMBL/GenBank/DDBJ whole genome shotgun (WGS) entry which is preliminary data.</text>
</comment>
<dbReference type="Pfam" id="PF01812">
    <property type="entry name" value="5-FTHF_cyc-lig"/>
    <property type="match status" value="1"/>
</dbReference>
<evidence type="ECO:0000256" key="3">
    <source>
        <dbReference type="ARBA" id="ARBA00022840"/>
    </source>
</evidence>
<dbReference type="EC" id="6.3.3.2" evidence="5"/>
<organism evidence="7 8">
    <name type="scientific">Amycolatopsis acidicola</name>
    <dbReference type="NCBI Taxonomy" id="2596893"/>
    <lineage>
        <taxon>Bacteria</taxon>
        <taxon>Bacillati</taxon>
        <taxon>Actinomycetota</taxon>
        <taxon>Actinomycetes</taxon>
        <taxon>Pseudonocardiales</taxon>
        <taxon>Pseudonocardiaceae</taxon>
        <taxon>Amycolatopsis</taxon>
    </lineage>
</organism>
<feature type="binding site" evidence="4">
    <location>
        <begin position="138"/>
        <end position="146"/>
    </location>
    <ligand>
        <name>ATP</name>
        <dbReference type="ChEBI" id="CHEBI:30616"/>
    </ligand>
</feature>
<dbReference type="Proteomes" id="UP000319769">
    <property type="component" value="Unassembled WGS sequence"/>
</dbReference>
<dbReference type="NCBIfam" id="TIGR02727">
    <property type="entry name" value="MTHFS_bact"/>
    <property type="match status" value="1"/>
</dbReference>
<evidence type="ECO:0000256" key="4">
    <source>
        <dbReference type="PIRSR" id="PIRSR006806-1"/>
    </source>
</evidence>
<name>A0A5N0USK8_9PSEU</name>
<dbReference type="PIRSF" id="PIRSF006806">
    <property type="entry name" value="FTHF_cligase"/>
    <property type="match status" value="1"/>
</dbReference>
<keyword evidence="8" id="KW-1185">Reference proteome</keyword>
<comment type="catalytic activity">
    <reaction evidence="5">
        <text>(6S)-5-formyl-5,6,7,8-tetrahydrofolate + ATP = (6R)-5,10-methenyltetrahydrofolate + ADP + phosphate</text>
        <dbReference type="Rhea" id="RHEA:10488"/>
        <dbReference type="ChEBI" id="CHEBI:30616"/>
        <dbReference type="ChEBI" id="CHEBI:43474"/>
        <dbReference type="ChEBI" id="CHEBI:57455"/>
        <dbReference type="ChEBI" id="CHEBI:57457"/>
        <dbReference type="ChEBI" id="CHEBI:456216"/>
        <dbReference type="EC" id="6.3.3.2"/>
    </reaction>
</comment>
<comment type="similarity">
    <text evidence="1 5">Belongs to the 5-formyltetrahydrofolate cyclo-ligase family.</text>
</comment>
<dbReference type="GO" id="GO:0035999">
    <property type="term" value="P:tetrahydrofolate interconversion"/>
    <property type="evidence" value="ECO:0007669"/>
    <property type="project" value="TreeGrafter"/>
</dbReference>
<feature type="binding site" evidence="4">
    <location>
        <position position="59"/>
    </location>
    <ligand>
        <name>substrate</name>
    </ligand>
</feature>
<dbReference type="InterPro" id="IPR037171">
    <property type="entry name" value="NagB/RpiA_transferase-like"/>
</dbReference>
<keyword evidence="7" id="KW-0436">Ligase</keyword>
<evidence type="ECO:0000256" key="1">
    <source>
        <dbReference type="ARBA" id="ARBA00010638"/>
    </source>
</evidence>
<reference evidence="7" key="1">
    <citation type="submission" date="2019-09" db="EMBL/GenBank/DDBJ databases">
        <authorList>
            <person name="Teo W.F.A."/>
            <person name="Duangmal K."/>
        </authorList>
    </citation>
    <scope>NUCLEOTIDE SEQUENCE [LARGE SCALE GENOMIC DNA]</scope>
    <source>
        <strain evidence="7">K81G1</strain>
    </source>
</reference>
<keyword evidence="3 4" id="KW-0067">ATP-binding</keyword>
<feature type="region of interest" description="Disordered" evidence="6">
    <location>
        <begin position="186"/>
        <end position="212"/>
    </location>
</feature>
<dbReference type="GO" id="GO:0030272">
    <property type="term" value="F:5-formyltetrahydrofolate cyclo-ligase activity"/>
    <property type="evidence" value="ECO:0007669"/>
    <property type="project" value="UniProtKB-EC"/>
</dbReference>
<accession>A0A5N0USK8</accession>
<keyword evidence="2 4" id="KW-0547">Nucleotide-binding</keyword>
<evidence type="ECO:0000313" key="8">
    <source>
        <dbReference type="Proteomes" id="UP000319769"/>
    </source>
</evidence>
<proteinExistence type="inferred from homology"/>
<feature type="binding site" evidence="4">
    <location>
        <begin position="11"/>
        <end position="15"/>
    </location>
    <ligand>
        <name>ATP</name>
        <dbReference type="ChEBI" id="CHEBI:30616"/>
    </ligand>
</feature>
<dbReference type="SUPFAM" id="SSF100950">
    <property type="entry name" value="NagB/RpiA/CoA transferase-like"/>
    <property type="match status" value="1"/>
</dbReference>
<dbReference type="OrthoDB" id="3242798at2"/>
<gene>
    <name evidence="7" type="ORF">FPZ12_031635</name>
</gene>
<dbReference type="EMBL" id="VMNW02000064">
    <property type="protein sequence ID" value="KAA9154579.1"/>
    <property type="molecule type" value="Genomic_DNA"/>
</dbReference>
<evidence type="ECO:0000256" key="5">
    <source>
        <dbReference type="RuleBase" id="RU361279"/>
    </source>
</evidence>
<feature type="binding site" evidence="4">
    <location>
        <position position="54"/>
    </location>
    <ligand>
        <name>substrate</name>
    </ligand>
</feature>
<dbReference type="GO" id="GO:0009396">
    <property type="term" value="P:folic acid-containing compound biosynthetic process"/>
    <property type="evidence" value="ECO:0007669"/>
    <property type="project" value="TreeGrafter"/>
</dbReference>
<dbReference type="PANTHER" id="PTHR23407">
    <property type="entry name" value="ATPASE INHIBITOR/5-FORMYLTETRAHYDROFOLATE CYCLO-LIGASE"/>
    <property type="match status" value="1"/>
</dbReference>
<sequence length="212" mass="22831">MCARRNDDLDKPEWRARISRARASISVQQRVSEARALIDVLVAQELPGTVCCYVPFGSEPGTVGWLDVLRGKGVSVLLPVITGPDALDWAEYAGPASLEPGKIHGILEPSGPRLGPDALARAGLVLVPALAVDLTGVRLGRGAGHYDRSLPHASPDAALVAVVRDDELVERLPAEEHDVRMTAALTPQQGLVPLPRDERLTLARHRPPRPDR</sequence>
<dbReference type="AlphaFoldDB" id="A0A5N0USK8"/>
<dbReference type="InterPro" id="IPR002698">
    <property type="entry name" value="FTHF_cligase"/>
</dbReference>
<dbReference type="GO" id="GO:0046872">
    <property type="term" value="F:metal ion binding"/>
    <property type="evidence" value="ECO:0007669"/>
    <property type="project" value="UniProtKB-KW"/>
</dbReference>
<evidence type="ECO:0000256" key="6">
    <source>
        <dbReference type="SAM" id="MobiDB-lite"/>
    </source>
</evidence>
<evidence type="ECO:0000313" key="7">
    <source>
        <dbReference type="EMBL" id="KAA9154579.1"/>
    </source>
</evidence>
<dbReference type="InterPro" id="IPR024185">
    <property type="entry name" value="FTHF_cligase-like_sf"/>
</dbReference>
<comment type="cofactor">
    <cofactor evidence="5">
        <name>Mg(2+)</name>
        <dbReference type="ChEBI" id="CHEBI:18420"/>
    </cofactor>
</comment>
<dbReference type="RefSeq" id="WP_144761582.1">
    <property type="nucleotide sequence ID" value="NZ_VMNW02000064.1"/>
</dbReference>
<keyword evidence="5" id="KW-0479">Metal-binding</keyword>